<reference evidence="1 2" key="1">
    <citation type="submission" date="2018-06" db="EMBL/GenBank/DDBJ databases">
        <authorList>
            <consortium name="Pathogen Informatics"/>
            <person name="Doyle S."/>
        </authorList>
    </citation>
    <scope>NUCLEOTIDE SEQUENCE [LARGE SCALE GENOMIC DNA]</scope>
    <source>
        <strain evidence="1 2">NCTC11388</strain>
    </source>
</reference>
<proteinExistence type="predicted"/>
<sequence length="163" mass="19268">MDTTYNYIHELRNRQMALRAKIEASTIAGEIRFSYGQDCYQEEARSMGLRMIRDGLDLKGEQMILGFVREHYPAYVEEELKWISKMMRYLNKITDTLIDNLLAEGYIALHGNIDLPNENTLFYPLKILDEESLLHYKLNINTLIDLNRPQDLEHIEGWVYYKS</sequence>
<dbReference type="AlphaFoldDB" id="A0A380C6Z3"/>
<dbReference type="Proteomes" id="UP000254893">
    <property type="component" value="Unassembled WGS sequence"/>
</dbReference>
<gene>
    <name evidence="1" type="ORF">NCTC11388_02332</name>
</gene>
<name>A0A380C6Z3_SPHSI</name>
<protein>
    <submittedName>
        <fullName evidence="1">Uncharacterized protein</fullName>
    </submittedName>
</protein>
<organism evidence="1 2">
    <name type="scientific">Sphingobacterium spiritivorum</name>
    <name type="common">Flavobacterium spiritivorum</name>
    <dbReference type="NCBI Taxonomy" id="258"/>
    <lineage>
        <taxon>Bacteria</taxon>
        <taxon>Pseudomonadati</taxon>
        <taxon>Bacteroidota</taxon>
        <taxon>Sphingobacteriia</taxon>
        <taxon>Sphingobacteriales</taxon>
        <taxon>Sphingobacteriaceae</taxon>
        <taxon>Sphingobacterium</taxon>
    </lineage>
</organism>
<evidence type="ECO:0000313" key="1">
    <source>
        <dbReference type="EMBL" id="SUJ14033.1"/>
    </source>
</evidence>
<evidence type="ECO:0000313" key="2">
    <source>
        <dbReference type="Proteomes" id="UP000254893"/>
    </source>
</evidence>
<dbReference type="EMBL" id="UGYW01000002">
    <property type="protein sequence ID" value="SUJ14033.1"/>
    <property type="molecule type" value="Genomic_DNA"/>
</dbReference>
<dbReference type="RefSeq" id="WP_115170221.1">
    <property type="nucleotide sequence ID" value="NZ_UGYW01000002.1"/>
</dbReference>
<accession>A0A380C6Z3</accession>